<dbReference type="PROSITE" id="PS51128">
    <property type="entry name" value="ZF_DKSA_2"/>
    <property type="match status" value="1"/>
</dbReference>
<dbReference type="InterPro" id="IPR037187">
    <property type="entry name" value="DnaK_N"/>
</dbReference>
<keyword evidence="2" id="KW-0863">Zinc-finger</keyword>
<evidence type="ECO:0000256" key="1">
    <source>
        <dbReference type="ARBA" id="ARBA00022723"/>
    </source>
</evidence>
<name>A0A4Y9SJW0_9BURK</name>
<evidence type="ECO:0000256" key="4">
    <source>
        <dbReference type="PROSITE-ProRule" id="PRU00510"/>
    </source>
</evidence>
<dbReference type="RefSeq" id="WP_135201695.1">
    <property type="nucleotide sequence ID" value="NZ_SPVG01000112.1"/>
</dbReference>
<dbReference type="EMBL" id="SPVG01000112">
    <property type="protein sequence ID" value="TFW23129.1"/>
    <property type="molecule type" value="Genomic_DNA"/>
</dbReference>
<keyword evidence="7" id="KW-1185">Reference proteome</keyword>
<keyword evidence="1" id="KW-0479">Metal-binding</keyword>
<feature type="domain" description="Zinc finger DksA/TraR C4-type" evidence="5">
    <location>
        <begin position="87"/>
        <end position="121"/>
    </location>
</feature>
<dbReference type="PANTHER" id="PTHR33823:SF4">
    <property type="entry name" value="GENERAL STRESS PROTEIN 16O"/>
    <property type="match status" value="1"/>
</dbReference>
<proteinExistence type="predicted"/>
<evidence type="ECO:0000256" key="2">
    <source>
        <dbReference type="ARBA" id="ARBA00022771"/>
    </source>
</evidence>
<dbReference type="PANTHER" id="PTHR33823">
    <property type="entry name" value="RNA POLYMERASE-BINDING TRANSCRIPTION FACTOR DKSA-RELATED"/>
    <property type="match status" value="1"/>
</dbReference>
<sequence length="128" mass="14120">MTALSAAQLHTLAQRLQLQRAQLVARLRQRLHQADEEQQLALFNDYEIDADLAAASELGDTDLALLQHELAQLRSVDAALARMREHRYGVCAGCEAAIAPVRLLAQPDARLCHACQAERERRAIAGLS</sequence>
<feature type="zinc finger region" description="dksA C4-type" evidence="4">
    <location>
        <begin position="91"/>
        <end position="115"/>
    </location>
</feature>
<dbReference type="InterPro" id="IPR000962">
    <property type="entry name" value="Znf_DskA_TraR"/>
</dbReference>
<dbReference type="Pfam" id="PF01258">
    <property type="entry name" value="zf-dskA_traR"/>
    <property type="match status" value="1"/>
</dbReference>
<dbReference type="OrthoDB" id="9811543at2"/>
<dbReference type="AlphaFoldDB" id="A0A4Y9SJW0"/>
<dbReference type="GO" id="GO:0008270">
    <property type="term" value="F:zinc ion binding"/>
    <property type="evidence" value="ECO:0007669"/>
    <property type="project" value="UniProtKB-KW"/>
</dbReference>
<reference evidence="6 7" key="1">
    <citation type="submission" date="2019-03" db="EMBL/GenBank/DDBJ databases">
        <title>Draft Genome Sequence of Duganella callidus sp. nov., a Novel Duganella Species Isolated from Cultivated Soil.</title>
        <authorList>
            <person name="Raths R."/>
            <person name="Peta V."/>
            <person name="Bucking H."/>
        </authorList>
    </citation>
    <scope>NUCLEOTIDE SEQUENCE [LARGE SCALE GENOMIC DNA]</scope>
    <source>
        <strain evidence="6 7">DN04</strain>
    </source>
</reference>
<dbReference type="SUPFAM" id="SSF109635">
    <property type="entry name" value="DnaK suppressor protein DksA, alpha-hairpin domain"/>
    <property type="match status" value="1"/>
</dbReference>
<gene>
    <name evidence="6" type="ORF">E4L98_11460</name>
</gene>
<accession>A0A4Y9SJW0</accession>
<evidence type="ECO:0000256" key="3">
    <source>
        <dbReference type="ARBA" id="ARBA00022833"/>
    </source>
</evidence>
<dbReference type="SUPFAM" id="SSF57716">
    <property type="entry name" value="Glucocorticoid receptor-like (DNA-binding domain)"/>
    <property type="match status" value="1"/>
</dbReference>
<protein>
    <submittedName>
        <fullName evidence="6">TraR/DksA family transcriptional regulator</fullName>
    </submittedName>
</protein>
<evidence type="ECO:0000313" key="6">
    <source>
        <dbReference type="EMBL" id="TFW23129.1"/>
    </source>
</evidence>
<keyword evidence="3" id="KW-0862">Zinc</keyword>
<comment type="caution">
    <text evidence="6">The sequence shown here is derived from an EMBL/GenBank/DDBJ whole genome shotgun (WGS) entry which is preliminary data.</text>
</comment>
<dbReference type="Proteomes" id="UP000297729">
    <property type="component" value="Unassembled WGS sequence"/>
</dbReference>
<evidence type="ECO:0000259" key="5">
    <source>
        <dbReference type="Pfam" id="PF01258"/>
    </source>
</evidence>
<organism evidence="6 7">
    <name type="scientific">Duganella callida</name>
    <dbReference type="NCBI Taxonomy" id="2561932"/>
    <lineage>
        <taxon>Bacteria</taxon>
        <taxon>Pseudomonadati</taxon>
        <taxon>Pseudomonadota</taxon>
        <taxon>Betaproteobacteria</taxon>
        <taxon>Burkholderiales</taxon>
        <taxon>Oxalobacteraceae</taxon>
        <taxon>Telluria group</taxon>
        <taxon>Duganella</taxon>
    </lineage>
</organism>
<dbReference type="Gene3D" id="1.20.120.910">
    <property type="entry name" value="DksA, coiled-coil domain"/>
    <property type="match status" value="1"/>
</dbReference>
<evidence type="ECO:0000313" key="7">
    <source>
        <dbReference type="Proteomes" id="UP000297729"/>
    </source>
</evidence>